<evidence type="ECO:0000256" key="3">
    <source>
        <dbReference type="ARBA" id="ARBA00022516"/>
    </source>
</evidence>
<dbReference type="CDD" id="cd09071">
    <property type="entry name" value="FAR_C"/>
    <property type="match status" value="1"/>
</dbReference>
<keyword evidence="4 10" id="KW-0812">Transmembrane</keyword>
<evidence type="ECO:0000256" key="9">
    <source>
        <dbReference type="ARBA" id="ARBA00052530"/>
    </source>
</evidence>
<reference evidence="15 16" key="1">
    <citation type="submission" date="2020-02" db="EMBL/GenBank/DDBJ databases">
        <authorList>
            <person name="Ferguson B K."/>
        </authorList>
    </citation>
    <scope>NUCLEOTIDE SEQUENCE [LARGE SCALE GENOMIC DNA]</scope>
</reference>
<dbReference type="CDD" id="cd05236">
    <property type="entry name" value="FAR-N_SDR_e"/>
    <property type="match status" value="1"/>
</dbReference>
<feature type="region of interest" description="Disordered" evidence="11">
    <location>
        <begin position="161"/>
        <end position="231"/>
    </location>
</feature>
<feature type="domain" description="Fatty acyl-CoA reductase C-terminal" evidence="13">
    <location>
        <begin position="587"/>
        <end position="680"/>
    </location>
</feature>
<evidence type="ECO:0000313" key="16">
    <source>
        <dbReference type="Proteomes" id="UP000479000"/>
    </source>
</evidence>
<evidence type="ECO:0000256" key="10">
    <source>
        <dbReference type="RuleBase" id="RU363097"/>
    </source>
</evidence>
<evidence type="ECO:0000256" key="7">
    <source>
        <dbReference type="ARBA" id="ARBA00023098"/>
    </source>
</evidence>
<comment type="function">
    <text evidence="10">Catalyzes the reduction of fatty acyl-CoA to fatty alcohols.</text>
</comment>
<keyword evidence="12" id="KW-0732">Signal</keyword>
<feature type="compositionally biased region" description="Basic residues" evidence="11">
    <location>
        <begin position="102"/>
        <end position="120"/>
    </location>
</feature>
<comment type="subcellular location">
    <subcellularLocation>
        <location evidence="1">Membrane</location>
        <topology evidence="1">Multi-pass membrane protein</topology>
    </subcellularLocation>
</comment>
<gene>
    <name evidence="15" type="ORF">NTEN_LOCUS22998</name>
</gene>
<dbReference type="OrthoDB" id="429813at2759"/>
<dbReference type="EC" id="1.2.1.84" evidence="10"/>
<feature type="transmembrane region" description="Helical" evidence="10">
    <location>
        <begin position="695"/>
        <end position="715"/>
    </location>
</feature>
<feature type="transmembrane region" description="Helical" evidence="10">
    <location>
        <begin position="577"/>
        <end position="601"/>
    </location>
</feature>
<dbReference type="EMBL" id="CADCXU010033925">
    <property type="protein sequence ID" value="CAB0019286.1"/>
    <property type="molecule type" value="Genomic_DNA"/>
</dbReference>
<feature type="chain" id="PRO_5026098166" description="Fatty acyl-CoA reductase" evidence="12">
    <location>
        <begin position="22"/>
        <end position="725"/>
    </location>
</feature>
<dbReference type="InterPro" id="IPR013120">
    <property type="entry name" value="FAR_NAD-bd"/>
</dbReference>
<evidence type="ECO:0000259" key="14">
    <source>
        <dbReference type="Pfam" id="PF07993"/>
    </source>
</evidence>
<keyword evidence="5 10" id="KW-0521">NADP</keyword>
<feature type="domain" description="Thioester reductase (TE)" evidence="14">
    <location>
        <begin position="245"/>
        <end position="514"/>
    </location>
</feature>
<feature type="region of interest" description="Disordered" evidence="11">
    <location>
        <begin position="64"/>
        <end position="120"/>
    </location>
</feature>
<dbReference type="InterPro" id="IPR033640">
    <property type="entry name" value="FAR_C"/>
</dbReference>
<evidence type="ECO:0000256" key="5">
    <source>
        <dbReference type="ARBA" id="ARBA00022857"/>
    </source>
</evidence>
<dbReference type="PANTHER" id="PTHR11011:SF24">
    <property type="entry name" value="FATTY ACYL-COA REDUCTASE"/>
    <property type="match status" value="1"/>
</dbReference>
<dbReference type="GO" id="GO:0035336">
    <property type="term" value="P:long-chain fatty-acyl-CoA metabolic process"/>
    <property type="evidence" value="ECO:0007669"/>
    <property type="project" value="TreeGrafter"/>
</dbReference>
<evidence type="ECO:0000256" key="12">
    <source>
        <dbReference type="SAM" id="SignalP"/>
    </source>
</evidence>
<comment type="catalytic activity">
    <reaction evidence="9 10">
        <text>a long-chain fatty acyl-CoA + 2 NADPH + 2 H(+) = a long-chain primary fatty alcohol + 2 NADP(+) + CoA</text>
        <dbReference type="Rhea" id="RHEA:52716"/>
        <dbReference type="ChEBI" id="CHEBI:15378"/>
        <dbReference type="ChEBI" id="CHEBI:57287"/>
        <dbReference type="ChEBI" id="CHEBI:57783"/>
        <dbReference type="ChEBI" id="CHEBI:58349"/>
        <dbReference type="ChEBI" id="CHEBI:77396"/>
        <dbReference type="ChEBI" id="CHEBI:83139"/>
        <dbReference type="EC" id="1.2.1.84"/>
    </reaction>
</comment>
<dbReference type="GO" id="GO:0102965">
    <property type="term" value="F:alcohol-forming long-chain fatty acyl-CoA reductase activity"/>
    <property type="evidence" value="ECO:0007669"/>
    <property type="project" value="UniProtKB-EC"/>
</dbReference>
<dbReference type="PANTHER" id="PTHR11011">
    <property type="entry name" value="MALE STERILITY PROTEIN 2-RELATED"/>
    <property type="match status" value="1"/>
</dbReference>
<evidence type="ECO:0000259" key="13">
    <source>
        <dbReference type="Pfam" id="PF03015"/>
    </source>
</evidence>
<evidence type="ECO:0000256" key="6">
    <source>
        <dbReference type="ARBA" id="ARBA00022989"/>
    </source>
</evidence>
<name>A0A6H5HQF9_9HEMI</name>
<dbReference type="Gene3D" id="3.40.50.720">
    <property type="entry name" value="NAD(P)-binding Rossmann-like Domain"/>
    <property type="match status" value="1"/>
</dbReference>
<evidence type="ECO:0000313" key="15">
    <source>
        <dbReference type="EMBL" id="CAB0019286.1"/>
    </source>
</evidence>
<evidence type="ECO:0000256" key="1">
    <source>
        <dbReference type="ARBA" id="ARBA00004141"/>
    </source>
</evidence>
<dbReference type="InterPro" id="IPR036291">
    <property type="entry name" value="NAD(P)-bd_dom_sf"/>
</dbReference>
<dbReference type="GO" id="GO:0005777">
    <property type="term" value="C:peroxisome"/>
    <property type="evidence" value="ECO:0007669"/>
    <property type="project" value="TreeGrafter"/>
</dbReference>
<dbReference type="FunFam" id="3.40.50.720:FF:000143">
    <property type="entry name" value="Fatty acyl-CoA reductase"/>
    <property type="match status" value="1"/>
</dbReference>
<keyword evidence="6 10" id="KW-1133">Transmembrane helix</keyword>
<keyword evidence="16" id="KW-1185">Reference proteome</keyword>
<organism evidence="15 16">
    <name type="scientific">Nesidiocoris tenuis</name>
    <dbReference type="NCBI Taxonomy" id="355587"/>
    <lineage>
        <taxon>Eukaryota</taxon>
        <taxon>Metazoa</taxon>
        <taxon>Ecdysozoa</taxon>
        <taxon>Arthropoda</taxon>
        <taxon>Hexapoda</taxon>
        <taxon>Insecta</taxon>
        <taxon>Pterygota</taxon>
        <taxon>Neoptera</taxon>
        <taxon>Paraneoptera</taxon>
        <taxon>Hemiptera</taxon>
        <taxon>Heteroptera</taxon>
        <taxon>Panheteroptera</taxon>
        <taxon>Cimicomorpha</taxon>
        <taxon>Miridae</taxon>
        <taxon>Dicyphina</taxon>
        <taxon>Nesidiocoris</taxon>
    </lineage>
</organism>
<feature type="compositionally biased region" description="Basic and acidic residues" evidence="11">
    <location>
        <begin position="70"/>
        <end position="101"/>
    </location>
</feature>
<protein>
    <recommendedName>
        <fullName evidence="10">Fatty acyl-CoA reductase</fullName>
        <ecNumber evidence="10">1.2.1.84</ecNumber>
    </recommendedName>
</protein>
<keyword evidence="10" id="KW-0560">Oxidoreductase</keyword>
<evidence type="ECO:0000256" key="2">
    <source>
        <dbReference type="ARBA" id="ARBA00005928"/>
    </source>
</evidence>
<dbReference type="InterPro" id="IPR026055">
    <property type="entry name" value="FAR"/>
</dbReference>
<feature type="compositionally biased region" description="Basic and acidic residues" evidence="11">
    <location>
        <begin position="194"/>
        <end position="227"/>
    </location>
</feature>
<dbReference type="Proteomes" id="UP000479000">
    <property type="component" value="Unassembled WGS sequence"/>
</dbReference>
<comment type="similarity">
    <text evidence="2 10">Belongs to the fatty acyl-CoA reductase family.</text>
</comment>
<evidence type="ECO:0000256" key="8">
    <source>
        <dbReference type="ARBA" id="ARBA00023136"/>
    </source>
</evidence>
<proteinExistence type="inferred from homology"/>
<dbReference type="SUPFAM" id="SSF51735">
    <property type="entry name" value="NAD(P)-binding Rossmann-fold domains"/>
    <property type="match status" value="1"/>
</dbReference>
<keyword evidence="3 10" id="KW-0444">Lipid biosynthesis</keyword>
<dbReference type="GO" id="GO:0016020">
    <property type="term" value="C:membrane"/>
    <property type="evidence" value="ECO:0007669"/>
    <property type="project" value="UniProtKB-SubCell"/>
</dbReference>
<feature type="compositionally biased region" description="Basic residues" evidence="11">
    <location>
        <begin position="174"/>
        <end position="190"/>
    </location>
</feature>
<feature type="signal peptide" evidence="12">
    <location>
        <begin position="1"/>
        <end position="21"/>
    </location>
</feature>
<dbReference type="Pfam" id="PF03015">
    <property type="entry name" value="Sterile"/>
    <property type="match status" value="1"/>
</dbReference>
<dbReference type="GO" id="GO:0080019">
    <property type="term" value="F:alcohol-forming very long-chain fatty acyl-CoA reductase activity"/>
    <property type="evidence" value="ECO:0007669"/>
    <property type="project" value="InterPro"/>
</dbReference>
<evidence type="ECO:0000256" key="11">
    <source>
        <dbReference type="SAM" id="MobiDB-lite"/>
    </source>
</evidence>
<sequence>MWFKIVALLAVVAGAIPSSDGQRGPWPPISSAARSLRKADLRPRSVEVTADVLVRVSDSNCRRRRGIAGRQERGRIGARKSEDHEHSEHSDHEKHSKYDSHHSKHSKHHHSKHSGHCRATHKHEQECYLTVRKHESHHHMNLLPHNQALYSILGVNCRSRRDSDESEEHDDSHHSKHHSEHGGKGHKHKSQSGAEEHGKTKKQHAELQRREQGKAKRHVGKDPKSEVKMQPPSMAEWLSGKDILITGATGFMGTVLVEKLLRCFPNLNRLYLIVRNHKNLNPDDRIKKFMQNEIFSVLLEKDPNIFEKLVVIPGDMTELCCGISEEHQKLLQENVSIVFHTAASVRFDDSVTKALKLNTRGTHELIKIAKGMKKLEVFEHVSTTYCHIHDQDVIGEEVYPTHLDWRELIELVDRDEEAMNALVYKLLWTQPNTYTFSKALAENIVAEAAKELPVVIVRPSVVTTTYREPLVGWTDNLNGVIGVSVATAKGVLRTFRCQPDYALGYVPGDVAINGMFVGAWSRRFFDDGKLQVFNETYHDTIAVTFNHIMEIGLGHNANHPTENYMWYPFLIMTCNTYYYHFLFFFLQLLPALIFDTLLTIAGKRRMILRLNIKIYNAAMALAYFTVRPVRFINEKYRKIHWLLSPDDQFSFAACEEGFDINVSEFILDAHFGTKKYIFKEKKEDMDRYRTVHKRLYYLHVATKVVMWSVGIWLTTKWTLSYLNLV</sequence>
<dbReference type="Pfam" id="PF07993">
    <property type="entry name" value="NAD_binding_4"/>
    <property type="match status" value="1"/>
</dbReference>
<keyword evidence="8 10" id="KW-0472">Membrane</keyword>
<accession>A0A6H5HQF9</accession>
<dbReference type="AlphaFoldDB" id="A0A6H5HQF9"/>
<evidence type="ECO:0000256" key="4">
    <source>
        <dbReference type="ARBA" id="ARBA00022692"/>
    </source>
</evidence>
<keyword evidence="7 10" id="KW-0443">Lipid metabolism</keyword>